<feature type="transmembrane region" description="Helical" evidence="4">
    <location>
        <begin position="83"/>
        <end position="102"/>
    </location>
</feature>
<evidence type="ECO:0000313" key="6">
    <source>
        <dbReference type="EMBL" id="ROR45766.1"/>
    </source>
</evidence>
<dbReference type="GO" id="GO:0016887">
    <property type="term" value="F:ATP hydrolysis activity"/>
    <property type="evidence" value="ECO:0007669"/>
    <property type="project" value="InterPro"/>
</dbReference>
<evidence type="ECO:0000256" key="4">
    <source>
        <dbReference type="SAM" id="Phobius"/>
    </source>
</evidence>
<dbReference type="EMBL" id="RJVJ01000001">
    <property type="protein sequence ID" value="ROR45766.1"/>
    <property type="molecule type" value="Genomic_DNA"/>
</dbReference>
<evidence type="ECO:0000256" key="1">
    <source>
        <dbReference type="ARBA" id="ARBA00022741"/>
    </source>
</evidence>
<evidence type="ECO:0000256" key="2">
    <source>
        <dbReference type="ARBA" id="ARBA00022840"/>
    </source>
</evidence>
<dbReference type="SMART" id="SM00382">
    <property type="entry name" value="AAA"/>
    <property type="match status" value="1"/>
</dbReference>
<feature type="transmembrane region" description="Helical" evidence="4">
    <location>
        <begin position="278"/>
        <end position="301"/>
    </location>
</feature>
<name>A0A8G1UKR9_9ACTN</name>
<dbReference type="Proteomes" id="UP000267408">
    <property type="component" value="Unassembled WGS sequence"/>
</dbReference>
<dbReference type="InterPro" id="IPR027417">
    <property type="entry name" value="P-loop_NTPase"/>
</dbReference>
<protein>
    <submittedName>
        <fullName evidence="6">ATP-binding cassette subfamily B protein</fullName>
    </submittedName>
</protein>
<dbReference type="PROSITE" id="PS00211">
    <property type="entry name" value="ABC_TRANSPORTER_1"/>
    <property type="match status" value="1"/>
</dbReference>
<dbReference type="PANTHER" id="PTHR24221:SF654">
    <property type="entry name" value="ATP-BINDING CASSETTE SUB-FAMILY B MEMBER 6"/>
    <property type="match status" value="1"/>
</dbReference>
<dbReference type="Gene3D" id="3.40.50.300">
    <property type="entry name" value="P-loop containing nucleotide triphosphate hydrolases"/>
    <property type="match status" value="1"/>
</dbReference>
<feature type="transmembrane region" description="Helical" evidence="4">
    <location>
        <begin position="175"/>
        <end position="201"/>
    </location>
</feature>
<dbReference type="PANTHER" id="PTHR24221">
    <property type="entry name" value="ATP-BINDING CASSETTE SUB-FAMILY B"/>
    <property type="match status" value="1"/>
</dbReference>
<sequence>MPSSAPPPTPAATPPGLPERLRRRVRHRLAAARLLRLLHPALLAGASALHLAVGLLPIGFIAATSHLIAALPAARTGGGGPTAALLIAAAAAFVLQQALAPFQALAGELVARRVDGVRIADLMACALDGLDSADLEEQDVLDLLAEARGGFDRLSPTPGEAAAGTLALLARYAQLLGAATVVGIALGWLPALLVTAAALVIRAGQRGALSRFGAARATMTGRRRRLAYLRKAATGTGIAKEARMLGLVPWLRERHTAEARRYLEPLWATRRRLLFRPFLGLAAVGLLGGGAALTLLARGGAAHTLTLLQLSAALQAVLVPMRFGVFFPESDMQTLYGLTADDALRTLEQRPAAEAPPVDAAPAEATPAGGAPAEAAPSGEAPTKAGPSGGAPAEAGPVAGTIRLEDVSFRYRPDGPDVLHHLDLELPPGRSTAVVGLNGAGKTTVVRLLARLREPTAGRITFGGTDLARRPVADWHRRIAVIFQDFARYELTAAENIALGRPALLTDRPALRAAADRAGVLGVLDALPNGLDTVLSSHYRGGSDLSGGQWQRVALARAMLALADGASLLVLDEPTAQLDVRAEAAFFDRFLEITRGVTSVIIAHRFSSVRRADHIVVLADGRVAESGTHDELLALDGEYARLFRAQAERFTADAAPDATPHATPDASTGHAADPAALDAPPAEEALR</sequence>
<keyword evidence="4" id="KW-1133">Transmembrane helix</keyword>
<feature type="domain" description="ABC transporter" evidence="5">
    <location>
        <begin position="402"/>
        <end position="645"/>
    </location>
</feature>
<keyword evidence="2 6" id="KW-0067">ATP-binding</keyword>
<evidence type="ECO:0000313" key="7">
    <source>
        <dbReference type="Proteomes" id="UP000267408"/>
    </source>
</evidence>
<feature type="region of interest" description="Disordered" evidence="3">
    <location>
        <begin position="352"/>
        <end position="397"/>
    </location>
</feature>
<comment type="caution">
    <text evidence="6">The sequence shown here is derived from an EMBL/GenBank/DDBJ whole genome shotgun (WGS) entry which is preliminary data.</text>
</comment>
<dbReference type="AlphaFoldDB" id="A0A8G1UKR9"/>
<proteinExistence type="predicted"/>
<dbReference type="RefSeq" id="WP_244256830.1">
    <property type="nucleotide sequence ID" value="NZ_RJVJ01000001.1"/>
</dbReference>
<feature type="transmembrane region" description="Helical" evidence="4">
    <location>
        <begin position="48"/>
        <end position="71"/>
    </location>
</feature>
<evidence type="ECO:0000259" key="5">
    <source>
        <dbReference type="PROSITE" id="PS50893"/>
    </source>
</evidence>
<keyword evidence="1" id="KW-0547">Nucleotide-binding</keyword>
<keyword evidence="4" id="KW-0472">Membrane</keyword>
<evidence type="ECO:0000256" key="3">
    <source>
        <dbReference type="SAM" id="MobiDB-lite"/>
    </source>
</evidence>
<dbReference type="SUPFAM" id="SSF52540">
    <property type="entry name" value="P-loop containing nucleoside triphosphate hydrolases"/>
    <property type="match status" value="1"/>
</dbReference>
<dbReference type="PROSITE" id="PS50893">
    <property type="entry name" value="ABC_TRANSPORTER_2"/>
    <property type="match status" value="1"/>
</dbReference>
<reference evidence="6 7" key="1">
    <citation type="submission" date="2018-11" db="EMBL/GenBank/DDBJ databases">
        <title>Sequencing the genomes of 1000 actinobacteria strains.</title>
        <authorList>
            <person name="Klenk H.-P."/>
        </authorList>
    </citation>
    <scope>NUCLEOTIDE SEQUENCE [LARGE SCALE GENOMIC DNA]</scope>
    <source>
        <strain evidence="6 7">DSM 44780</strain>
    </source>
</reference>
<organism evidence="6 7">
    <name type="scientific">Kitasatospora cineracea</name>
    <dbReference type="NCBI Taxonomy" id="88074"/>
    <lineage>
        <taxon>Bacteria</taxon>
        <taxon>Bacillati</taxon>
        <taxon>Actinomycetota</taxon>
        <taxon>Actinomycetes</taxon>
        <taxon>Kitasatosporales</taxon>
        <taxon>Streptomycetaceae</taxon>
        <taxon>Kitasatospora</taxon>
    </lineage>
</organism>
<feature type="region of interest" description="Disordered" evidence="3">
    <location>
        <begin position="653"/>
        <end position="687"/>
    </location>
</feature>
<keyword evidence="4" id="KW-0812">Transmembrane</keyword>
<gene>
    <name evidence="6" type="ORF">EDD39_4013</name>
</gene>
<accession>A0A8G1UKR9</accession>
<dbReference type="InterPro" id="IPR017871">
    <property type="entry name" value="ABC_transporter-like_CS"/>
</dbReference>
<dbReference type="GO" id="GO:0034040">
    <property type="term" value="F:ATPase-coupled lipid transmembrane transporter activity"/>
    <property type="evidence" value="ECO:0007669"/>
    <property type="project" value="TreeGrafter"/>
</dbReference>
<dbReference type="InterPro" id="IPR039421">
    <property type="entry name" value="Type_1_exporter"/>
</dbReference>
<dbReference type="GO" id="GO:0005524">
    <property type="term" value="F:ATP binding"/>
    <property type="evidence" value="ECO:0007669"/>
    <property type="project" value="UniProtKB-KW"/>
</dbReference>
<dbReference type="Pfam" id="PF00005">
    <property type="entry name" value="ABC_tran"/>
    <property type="match status" value="1"/>
</dbReference>
<dbReference type="InterPro" id="IPR003593">
    <property type="entry name" value="AAA+_ATPase"/>
</dbReference>
<dbReference type="InterPro" id="IPR003439">
    <property type="entry name" value="ABC_transporter-like_ATP-bd"/>
</dbReference>